<gene>
    <name evidence="2" type="ORF">A6D92_02785</name>
</gene>
<dbReference type="AlphaFoldDB" id="A0A1Y2T5Z6"/>
<comment type="caution">
    <text evidence="2">The sequence shown here is derived from an EMBL/GenBank/DDBJ whole genome shotgun (WGS) entry which is preliminary data.</text>
</comment>
<proteinExistence type="predicted"/>
<evidence type="ECO:0000256" key="1">
    <source>
        <dbReference type="SAM" id="MobiDB-lite"/>
    </source>
</evidence>
<protein>
    <submittedName>
        <fullName evidence="2">Uncharacterized protein</fullName>
    </submittedName>
</protein>
<feature type="region of interest" description="Disordered" evidence="1">
    <location>
        <begin position="76"/>
        <end position="98"/>
    </location>
</feature>
<feature type="region of interest" description="Disordered" evidence="1">
    <location>
        <begin position="117"/>
        <end position="154"/>
    </location>
</feature>
<reference evidence="3" key="1">
    <citation type="submission" date="2016-04" db="EMBL/GenBank/DDBJ databases">
        <authorList>
            <person name="Antunes L.P."/>
            <person name="Martins L.F."/>
            <person name="Pereira R.V."/>
            <person name="Thomas A.M."/>
            <person name="Barbosa D."/>
            <person name="Nascimento L."/>
            <person name="Silva G.M."/>
            <person name="Condomitti G.W."/>
            <person name="Digiampietri L.A."/>
            <person name="Lombardi K.C."/>
            <person name="Ramos P.L."/>
            <person name="Quaggio R.B."/>
            <person name="Oliveira J.C."/>
            <person name="Pascon R.C."/>
            <person name="Cruz J.B."/>
            <person name="Silva A.M."/>
            <person name="Setubal J.C."/>
        </authorList>
    </citation>
    <scope>NUCLEOTIDE SEQUENCE [LARGE SCALE GENOMIC DNA]</scope>
</reference>
<organism evidence="2 3">
    <name type="scientific">Symbiobacterium thermophilum</name>
    <dbReference type="NCBI Taxonomy" id="2734"/>
    <lineage>
        <taxon>Bacteria</taxon>
        <taxon>Bacillati</taxon>
        <taxon>Bacillota</taxon>
        <taxon>Clostridia</taxon>
        <taxon>Eubacteriales</taxon>
        <taxon>Symbiobacteriaceae</taxon>
        <taxon>Symbiobacterium</taxon>
    </lineage>
</organism>
<evidence type="ECO:0000313" key="2">
    <source>
        <dbReference type="EMBL" id="OTA41922.1"/>
    </source>
</evidence>
<dbReference type="EMBL" id="LWLV01000150">
    <property type="protein sequence ID" value="OTA41922.1"/>
    <property type="molecule type" value="Genomic_DNA"/>
</dbReference>
<name>A0A1Y2T5Z6_SYMTR</name>
<dbReference type="Proteomes" id="UP000194267">
    <property type="component" value="Unassembled WGS sequence"/>
</dbReference>
<accession>A0A1Y2T5Z6</accession>
<sequence>MSGLAVLPWLPVLRSAAVNIGVVQVSGQSGGAVNFGVASIREGGGAGGSTNQLVSIAGDGGLSWINVGTVCTCTDDGTAPDGKPGASPEGGGRQAARMVESAVPATFRFRWDGPAAVVRTDAPAKEGRHARRPPAASRGPGEVARRGATGGAAR</sequence>
<evidence type="ECO:0000313" key="3">
    <source>
        <dbReference type="Proteomes" id="UP000194267"/>
    </source>
</evidence>